<evidence type="ECO:0000313" key="3">
    <source>
        <dbReference type="EMBL" id="APZ96178.1"/>
    </source>
</evidence>
<feature type="signal peptide" evidence="2">
    <location>
        <begin position="1"/>
        <end position="20"/>
    </location>
</feature>
<dbReference type="AlphaFoldDB" id="A0A1P8WQ50"/>
<feature type="chain" id="PRO_5012365590" description="Carboxypeptidase regulatory-like domain-containing protein" evidence="2">
    <location>
        <begin position="21"/>
        <end position="147"/>
    </location>
</feature>
<evidence type="ECO:0008006" key="5">
    <source>
        <dbReference type="Google" id="ProtNLM"/>
    </source>
</evidence>
<protein>
    <recommendedName>
        <fullName evidence="5">Carboxypeptidase regulatory-like domain-containing protein</fullName>
    </recommendedName>
</protein>
<dbReference type="KEGG" id="fmr:Fuma_05846"/>
<dbReference type="EMBL" id="CP017641">
    <property type="protein sequence ID" value="APZ96178.1"/>
    <property type="molecule type" value="Genomic_DNA"/>
</dbReference>
<dbReference type="Proteomes" id="UP000187735">
    <property type="component" value="Chromosome"/>
</dbReference>
<evidence type="ECO:0000256" key="2">
    <source>
        <dbReference type="SAM" id="SignalP"/>
    </source>
</evidence>
<sequence precursor="true">MLVFAKRVLLSALVMGLAGCGTELPPDQRQVFPASGTVSFQGKPIPDATVRLHPVKPPDDGKPVYISRGRVEDGGEYSISTYAIADGAPAGKYRVSLSWQGPLKGLSEDEVDQLRERLPRKYTSPDTSGLTVMITEDQNRIPEITIQ</sequence>
<reference evidence="3 4" key="1">
    <citation type="journal article" date="2016" name="Front. Microbiol.">
        <title>Fuerstia marisgermanicae gen. nov., sp. nov., an Unusual Member of the Phylum Planctomycetes from the German Wadden Sea.</title>
        <authorList>
            <person name="Kohn T."/>
            <person name="Heuer A."/>
            <person name="Jogler M."/>
            <person name="Vollmers J."/>
            <person name="Boedeker C."/>
            <person name="Bunk B."/>
            <person name="Rast P."/>
            <person name="Borchert D."/>
            <person name="Glockner I."/>
            <person name="Freese H.M."/>
            <person name="Klenk H.P."/>
            <person name="Overmann J."/>
            <person name="Kaster A.K."/>
            <person name="Rohde M."/>
            <person name="Wiegand S."/>
            <person name="Jogler C."/>
        </authorList>
    </citation>
    <scope>NUCLEOTIDE SEQUENCE [LARGE SCALE GENOMIC DNA]</scope>
    <source>
        <strain evidence="3 4">NH11</strain>
    </source>
</reference>
<feature type="region of interest" description="Disordered" evidence="1">
    <location>
        <begin position="48"/>
        <end position="68"/>
    </location>
</feature>
<accession>A0A1P8WQ50</accession>
<keyword evidence="2" id="KW-0732">Signal</keyword>
<organism evidence="3 4">
    <name type="scientific">Fuerstiella marisgermanici</name>
    <dbReference type="NCBI Taxonomy" id="1891926"/>
    <lineage>
        <taxon>Bacteria</taxon>
        <taxon>Pseudomonadati</taxon>
        <taxon>Planctomycetota</taxon>
        <taxon>Planctomycetia</taxon>
        <taxon>Planctomycetales</taxon>
        <taxon>Planctomycetaceae</taxon>
        <taxon>Fuerstiella</taxon>
    </lineage>
</organism>
<dbReference type="PROSITE" id="PS51257">
    <property type="entry name" value="PROKAR_LIPOPROTEIN"/>
    <property type="match status" value="1"/>
</dbReference>
<name>A0A1P8WQ50_9PLAN</name>
<keyword evidence="4" id="KW-1185">Reference proteome</keyword>
<gene>
    <name evidence="3" type="ORF">Fuma_05846</name>
</gene>
<dbReference type="RefSeq" id="WP_145944442.1">
    <property type="nucleotide sequence ID" value="NZ_CP017641.1"/>
</dbReference>
<evidence type="ECO:0000256" key="1">
    <source>
        <dbReference type="SAM" id="MobiDB-lite"/>
    </source>
</evidence>
<proteinExistence type="predicted"/>
<dbReference type="OrthoDB" id="288856at2"/>
<evidence type="ECO:0000313" key="4">
    <source>
        <dbReference type="Proteomes" id="UP000187735"/>
    </source>
</evidence>